<keyword evidence="2" id="KW-0963">Cytoplasm</keyword>
<evidence type="ECO:0000313" key="8">
    <source>
        <dbReference type="Proteomes" id="UP000321750"/>
    </source>
</evidence>
<dbReference type="InterPro" id="IPR000816">
    <property type="entry name" value="Peptidase_C15"/>
</dbReference>
<dbReference type="PRINTS" id="PR00706">
    <property type="entry name" value="PYROGLUPTASE"/>
</dbReference>
<feature type="active site" evidence="6">
    <location>
        <position position="147"/>
    </location>
</feature>
<dbReference type="OrthoDB" id="9779738at2"/>
<evidence type="ECO:0000256" key="6">
    <source>
        <dbReference type="PROSITE-ProRule" id="PRU10077"/>
    </source>
</evidence>
<dbReference type="GO" id="GO:0005829">
    <property type="term" value="C:cytosol"/>
    <property type="evidence" value="ECO:0007669"/>
    <property type="project" value="InterPro"/>
</dbReference>
<comment type="catalytic activity">
    <reaction evidence="6">
        <text>Release of an N-terminal pyroglutamyl group from a polypeptide, the second amino acid generally not being Pro.</text>
        <dbReference type="EC" id="3.4.19.3"/>
    </reaction>
</comment>
<dbReference type="InterPro" id="IPR033694">
    <property type="entry name" value="PGPEP1_Cys_AS"/>
</dbReference>
<keyword evidence="5" id="KW-0788">Thiol protease</keyword>
<dbReference type="InterPro" id="IPR016125">
    <property type="entry name" value="Peptidase_C15-like"/>
</dbReference>
<protein>
    <recommendedName>
        <fullName evidence="6">Pyroglutamyl-peptidase I</fullName>
        <ecNumber evidence="6">3.4.19.3</ecNumber>
    </recommendedName>
</protein>
<proteinExistence type="inferred from homology"/>
<dbReference type="PANTHER" id="PTHR23402:SF1">
    <property type="entry name" value="PYROGLUTAMYL-PEPTIDASE I"/>
    <property type="match status" value="1"/>
</dbReference>
<dbReference type="RefSeq" id="WP_147047301.1">
    <property type="nucleotide sequence ID" value="NZ_BJZV01000015.1"/>
</dbReference>
<dbReference type="GO" id="GO:0006508">
    <property type="term" value="P:proteolysis"/>
    <property type="evidence" value="ECO:0007669"/>
    <property type="project" value="UniProtKB-KW"/>
</dbReference>
<accession>A0A512JLY8</accession>
<dbReference type="AlphaFoldDB" id="A0A512JLY8"/>
<keyword evidence="4" id="KW-0378">Hydrolase</keyword>
<sequence>MNTQKLLIVGFGAFPKVPINPSGLLARRIANAARLKLLLGARPDCRVLRTTYAAVGTELEPALAGAPDAVLMIGVAMRARRIRVESRARNRAHLLFPDADGRLPPHLFLHRTGPTQRTSRHARAALAALRRRGLDAGLSHDAGAYLCNASYYRALAESRPTLFLHIPGLRDAGRPTKHRMSRRNRPLDVWAQAFTDVALMLLVQARTQHHQ</sequence>
<dbReference type="Gene3D" id="3.40.630.20">
    <property type="entry name" value="Peptidase C15, pyroglutamyl peptidase I-like"/>
    <property type="match status" value="1"/>
</dbReference>
<comment type="similarity">
    <text evidence="1">Belongs to the peptidase C15 family.</text>
</comment>
<dbReference type="SUPFAM" id="SSF53182">
    <property type="entry name" value="Pyrrolidone carboxyl peptidase (pyroglutamate aminopeptidase)"/>
    <property type="match status" value="1"/>
</dbReference>
<dbReference type="Pfam" id="PF01470">
    <property type="entry name" value="Peptidase_C15"/>
    <property type="match status" value="1"/>
</dbReference>
<keyword evidence="8" id="KW-1185">Reference proteome</keyword>
<evidence type="ECO:0000313" key="7">
    <source>
        <dbReference type="EMBL" id="GEP10968.1"/>
    </source>
</evidence>
<dbReference type="EMBL" id="BJZV01000015">
    <property type="protein sequence ID" value="GEP10968.1"/>
    <property type="molecule type" value="Genomic_DNA"/>
</dbReference>
<keyword evidence="3" id="KW-0645">Protease</keyword>
<evidence type="ECO:0000256" key="1">
    <source>
        <dbReference type="ARBA" id="ARBA00006641"/>
    </source>
</evidence>
<reference evidence="7 8" key="1">
    <citation type="submission" date="2019-07" db="EMBL/GenBank/DDBJ databases">
        <title>Whole genome shotgun sequence of Methylobacterium gnaphalii NBRC 107716.</title>
        <authorList>
            <person name="Hosoyama A."/>
            <person name="Uohara A."/>
            <person name="Ohji S."/>
            <person name="Ichikawa N."/>
        </authorList>
    </citation>
    <scope>NUCLEOTIDE SEQUENCE [LARGE SCALE GENOMIC DNA]</scope>
    <source>
        <strain evidence="7 8">NBRC 107716</strain>
    </source>
</reference>
<dbReference type="GO" id="GO:0016920">
    <property type="term" value="F:pyroglutamyl-peptidase activity"/>
    <property type="evidence" value="ECO:0007669"/>
    <property type="project" value="UniProtKB-EC"/>
</dbReference>
<evidence type="ECO:0000256" key="4">
    <source>
        <dbReference type="ARBA" id="ARBA00022801"/>
    </source>
</evidence>
<gene>
    <name evidence="7" type="ORF">MGN01_28130</name>
</gene>
<dbReference type="EC" id="3.4.19.3" evidence="6"/>
<evidence type="ECO:0000256" key="3">
    <source>
        <dbReference type="ARBA" id="ARBA00022670"/>
    </source>
</evidence>
<comment type="caution">
    <text evidence="7">The sequence shown here is derived from an EMBL/GenBank/DDBJ whole genome shotgun (WGS) entry which is preliminary data.</text>
</comment>
<organism evidence="7 8">
    <name type="scientific">Methylobacterium gnaphalii</name>
    <dbReference type="NCBI Taxonomy" id="1010610"/>
    <lineage>
        <taxon>Bacteria</taxon>
        <taxon>Pseudomonadati</taxon>
        <taxon>Pseudomonadota</taxon>
        <taxon>Alphaproteobacteria</taxon>
        <taxon>Hyphomicrobiales</taxon>
        <taxon>Methylobacteriaceae</taxon>
        <taxon>Methylobacterium</taxon>
    </lineage>
</organism>
<name>A0A512JLY8_9HYPH</name>
<dbReference type="PROSITE" id="PS01334">
    <property type="entry name" value="PYRASE_CYS"/>
    <property type="match status" value="1"/>
</dbReference>
<dbReference type="InterPro" id="IPR036440">
    <property type="entry name" value="Peptidase_C15-like_sf"/>
</dbReference>
<dbReference type="PANTHER" id="PTHR23402">
    <property type="entry name" value="PROTEASE FAMILY C15 PYROGLUTAMYL-PEPTIDASE I-RELATED"/>
    <property type="match status" value="1"/>
</dbReference>
<evidence type="ECO:0000256" key="2">
    <source>
        <dbReference type="ARBA" id="ARBA00022490"/>
    </source>
</evidence>
<dbReference type="Proteomes" id="UP000321750">
    <property type="component" value="Unassembled WGS sequence"/>
</dbReference>
<evidence type="ECO:0000256" key="5">
    <source>
        <dbReference type="ARBA" id="ARBA00022807"/>
    </source>
</evidence>